<dbReference type="Proteomes" id="UP000033649">
    <property type="component" value="Unassembled WGS sequence"/>
</dbReference>
<dbReference type="Gene3D" id="3.40.190.10">
    <property type="entry name" value="Periplasmic binding protein-like II"/>
    <property type="match status" value="2"/>
</dbReference>
<dbReference type="EMBL" id="JZEY01000061">
    <property type="protein sequence ID" value="KKB07640.1"/>
    <property type="molecule type" value="Genomic_DNA"/>
</dbReference>
<reference evidence="2 3" key="1">
    <citation type="submission" date="2015-03" db="EMBL/GenBank/DDBJ databases">
        <authorList>
            <person name="Hassan Y."/>
            <person name="Lepp D."/>
            <person name="Li X.-Z."/>
            <person name="Zhou T."/>
        </authorList>
    </citation>
    <scope>NUCLEOTIDE SEQUENCE [LARGE SCALE GENOMIC DNA]</scope>
    <source>
        <strain evidence="2 3">IPL18</strain>
    </source>
</reference>
<evidence type="ECO:0000313" key="2">
    <source>
        <dbReference type="EMBL" id="KKB07640.1"/>
    </source>
</evidence>
<keyword evidence="3" id="KW-1185">Reference proteome</keyword>
<dbReference type="OrthoDB" id="9776669at2"/>
<proteinExistence type="predicted"/>
<name>A0A0F5FGE8_9HYPH</name>
<dbReference type="STRING" id="429727.VE26_13165"/>
<dbReference type="CDD" id="cd13568">
    <property type="entry name" value="PBP2_TAXI_TRAP_like_3"/>
    <property type="match status" value="1"/>
</dbReference>
<accession>A0A0F5FGE8</accession>
<dbReference type="NCBIfam" id="TIGR02122">
    <property type="entry name" value="TRAP_TAXI"/>
    <property type="match status" value="1"/>
</dbReference>
<dbReference type="PANTHER" id="PTHR42941">
    <property type="entry name" value="SLL1037 PROTEIN"/>
    <property type="match status" value="1"/>
</dbReference>
<gene>
    <name evidence="2" type="ORF">VE26_13165</name>
</gene>
<feature type="signal peptide" evidence="1">
    <location>
        <begin position="1"/>
        <end position="24"/>
    </location>
</feature>
<keyword evidence="1" id="KW-0732">Signal</keyword>
<evidence type="ECO:0000313" key="3">
    <source>
        <dbReference type="Proteomes" id="UP000033649"/>
    </source>
</evidence>
<dbReference type="RefSeq" id="WP_046105670.1">
    <property type="nucleotide sequence ID" value="NZ_JZEY01000061.1"/>
</dbReference>
<dbReference type="AlphaFoldDB" id="A0A0F5FGE8"/>
<dbReference type="SUPFAM" id="SSF53850">
    <property type="entry name" value="Periplasmic binding protein-like II"/>
    <property type="match status" value="1"/>
</dbReference>
<feature type="chain" id="PRO_5002486378" evidence="1">
    <location>
        <begin position="25"/>
        <end position="322"/>
    </location>
</feature>
<dbReference type="Pfam" id="PF16868">
    <property type="entry name" value="NMT1_3"/>
    <property type="match status" value="1"/>
</dbReference>
<protein>
    <submittedName>
        <fullName evidence="2">C4-dicarboxylate ABC transporter substrate-binding protein</fullName>
    </submittedName>
</protein>
<evidence type="ECO:0000256" key="1">
    <source>
        <dbReference type="SAM" id="SignalP"/>
    </source>
</evidence>
<organism evidence="2 3">
    <name type="scientific">Devosia chinhatensis</name>
    <dbReference type="NCBI Taxonomy" id="429727"/>
    <lineage>
        <taxon>Bacteria</taxon>
        <taxon>Pseudomonadati</taxon>
        <taxon>Pseudomonadota</taxon>
        <taxon>Alphaproteobacteria</taxon>
        <taxon>Hyphomicrobiales</taxon>
        <taxon>Devosiaceae</taxon>
        <taxon>Devosia</taxon>
    </lineage>
</organism>
<comment type="caution">
    <text evidence="2">The sequence shown here is derived from an EMBL/GenBank/DDBJ whole genome shotgun (WGS) entry which is preliminary data.</text>
</comment>
<dbReference type="InterPro" id="IPR011852">
    <property type="entry name" value="TRAP_TAXI"/>
</dbReference>
<dbReference type="PANTHER" id="PTHR42941:SF1">
    <property type="entry name" value="SLL1037 PROTEIN"/>
    <property type="match status" value="1"/>
</dbReference>
<sequence>MTKQFIVSAIAGVALMGSALPTIAQQQFITIGTGGVTGVYYAAGGAICRLMNETRAEHGFRCSVESTAASVYNLNAIRQGELDFGVTQTDVMFHAVNGEVAFAEQGAWDGMRSVFSLHPEPFTLLARADAGIETFEDLAGKRVNIGAPGSGTQTSMDIILDAAGMSRDDFALTSELRPDEHGPALCDNQIDAFIYGVGHPSANIADPTTTCGAQLVALQGDYIDGLVSEYPYYASVTIPGGTYANNEGDTATFGVLAALAVSEDTPDDAVYALVSSVFENFDTFKSLHPALANLTEQAMVSDGLSAPLHPGAERYYQERGWL</sequence>
<dbReference type="PATRIC" id="fig|429727.3.peg.2703"/>